<evidence type="ECO:0000256" key="4">
    <source>
        <dbReference type="ARBA" id="ARBA00023136"/>
    </source>
</evidence>
<feature type="compositionally biased region" description="Polar residues" evidence="6">
    <location>
        <begin position="382"/>
        <end position="394"/>
    </location>
</feature>
<protein>
    <recommendedName>
        <fullName evidence="8">GTD-binding domain-containing protein</fullName>
    </recommendedName>
</protein>
<dbReference type="Proteomes" id="UP000594263">
    <property type="component" value="Unplaced"/>
</dbReference>
<evidence type="ECO:0000256" key="7">
    <source>
        <dbReference type="SAM" id="Phobius"/>
    </source>
</evidence>
<dbReference type="InterPro" id="IPR039306">
    <property type="entry name" value="MYOB"/>
</dbReference>
<keyword evidence="2 7" id="KW-0812">Transmembrane</keyword>
<evidence type="ECO:0000313" key="9">
    <source>
        <dbReference type="EnsemblPlants" id="Kaladp0059s0265.1.v1.1.CDS.1"/>
    </source>
</evidence>
<organism evidence="9 10">
    <name type="scientific">Kalanchoe fedtschenkoi</name>
    <name type="common">Lavender scallops</name>
    <name type="synonym">South American air plant</name>
    <dbReference type="NCBI Taxonomy" id="63787"/>
    <lineage>
        <taxon>Eukaryota</taxon>
        <taxon>Viridiplantae</taxon>
        <taxon>Streptophyta</taxon>
        <taxon>Embryophyta</taxon>
        <taxon>Tracheophyta</taxon>
        <taxon>Spermatophyta</taxon>
        <taxon>Magnoliopsida</taxon>
        <taxon>eudicotyledons</taxon>
        <taxon>Gunneridae</taxon>
        <taxon>Pentapetalae</taxon>
        <taxon>Saxifragales</taxon>
        <taxon>Crassulaceae</taxon>
        <taxon>Kalanchoe</taxon>
    </lineage>
</organism>
<evidence type="ECO:0000256" key="1">
    <source>
        <dbReference type="ARBA" id="ARBA00004167"/>
    </source>
</evidence>
<keyword evidence="10" id="KW-1185">Reference proteome</keyword>
<name>A0A7N0UCK1_KALFE</name>
<evidence type="ECO:0000313" key="10">
    <source>
        <dbReference type="Proteomes" id="UP000594263"/>
    </source>
</evidence>
<sequence>MAPNKFASMLHRNTNTLTLVLAYALLEWILIAAILLNSLFSCLILKYADYFGLKRPCVLCSRIDHGRDKRVRKDMICDEHALEISDLGFCTSHHKLVKRQNRVCSDCCCCSVETSVVGIEEGSRCSCCDVRLETESVSPVVVVEDRDLHFFGFSGSGDAGLVAAEEEEAHEEQSTEQEKHEEEAAEEVQDDDDKRVVEAESEHEELASGEAVVDGDDEPLTDPGSALVLETESRGFDGGVLVKMEEEVVESAADLPEEARADSSSGSEDESDSEFFENMEIEEHEEAENDKLGKAHTQSSNGVEDESDSEYFLKLEIEEREAVPVAEYDLSEQAQTQINDETVDVKTEMEEQEDIKEPQINHEAQEQTASAIKAAEDEVETEATSSADQNEQATVENVAQRIELDGVVAVVNLSSEEASIVEKLKEALAAETRALNEAYAELEQERSDSADAAAQTMAMITRLQEEKAALQLEASQYERMMDEQHEFDQEALLMLNEMVTRRERENQELETELDSLRKRLAELEKMRKEDHQQHSPIMMITSESVSVSCSSFGDDQESEEDDEHHHQSTDDDERLSILNRLDELEQKLSELNEGDHLRPKQLLPLFDQVSDEEEVHEAGEAYDSEAGTSAAKLRIEEEVRDVYEKLHVLEEEKEFLRNCMNSLKKGDEGMRLVQEILQHLRALRRME</sequence>
<evidence type="ECO:0000256" key="2">
    <source>
        <dbReference type="ARBA" id="ARBA00022692"/>
    </source>
</evidence>
<dbReference type="PANTHER" id="PTHR31448">
    <property type="entry name" value="MYOSIN-BINDING PROTEIN 2"/>
    <property type="match status" value="1"/>
</dbReference>
<dbReference type="Gramene" id="Kaladp0059s0265.1.v1.1">
    <property type="protein sequence ID" value="Kaladp0059s0265.1.v1.1.CDS.1"/>
    <property type="gene ID" value="Kaladp0059s0265.v1.1"/>
</dbReference>
<dbReference type="PROSITE" id="PS51775">
    <property type="entry name" value="GTD_BINDING"/>
    <property type="match status" value="1"/>
</dbReference>
<dbReference type="GO" id="GO:0080115">
    <property type="term" value="F:myosin XI tail binding"/>
    <property type="evidence" value="ECO:0007669"/>
    <property type="project" value="UniProtKB-ARBA"/>
</dbReference>
<reference evidence="9" key="1">
    <citation type="submission" date="2021-01" db="UniProtKB">
        <authorList>
            <consortium name="EnsemblPlants"/>
        </authorList>
    </citation>
    <scope>IDENTIFICATION</scope>
</reference>
<dbReference type="GO" id="GO:0016020">
    <property type="term" value="C:membrane"/>
    <property type="evidence" value="ECO:0007669"/>
    <property type="project" value="UniProtKB-SubCell"/>
</dbReference>
<dbReference type="PANTHER" id="PTHR31448:SF3">
    <property type="entry name" value="MYOSIN-BINDING PROTEIN 2"/>
    <property type="match status" value="1"/>
</dbReference>
<evidence type="ECO:0000259" key="8">
    <source>
        <dbReference type="PROSITE" id="PS51775"/>
    </source>
</evidence>
<feature type="region of interest" description="Disordered" evidence="6">
    <location>
        <begin position="166"/>
        <end position="224"/>
    </location>
</feature>
<keyword evidence="5" id="KW-0175">Coiled coil</keyword>
<feature type="compositionally biased region" description="Basic and acidic residues" evidence="6">
    <location>
        <begin position="171"/>
        <end position="182"/>
    </location>
</feature>
<keyword evidence="4 7" id="KW-0472">Membrane</keyword>
<feature type="region of interest" description="Disordered" evidence="6">
    <location>
        <begin position="545"/>
        <end position="575"/>
    </location>
</feature>
<feature type="compositionally biased region" description="Basic and acidic residues" evidence="6">
    <location>
        <begin position="192"/>
        <end position="206"/>
    </location>
</feature>
<feature type="region of interest" description="Disordered" evidence="6">
    <location>
        <begin position="248"/>
        <end position="310"/>
    </location>
</feature>
<accession>A0A7N0UCK1</accession>
<dbReference type="EnsemblPlants" id="Kaladp0059s0265.1.v1.1">
    <property type="protein sequence ID" value="Kaladp0059s0265.1.v1.1.CDS.1"/>
    <property type="gene ID" value="Kaladp0059s0265.v1.1"/>
</dbReference>
<keyword evidence="3 7" id="KW-1133">Transmembrane helix</keyword>
<proteinExistence type="predicted"/>
<feature type="region of interest" description="Disordered" evidence="6">
    <location>
        <begin position="346"/>
        <end position="394"/>
    </location>
</feature>
<dbReference type="InterPro" id="IPR007656">
    <property type="entry name" value="GTD-bd"/>
</dbReference>
<evidence type="ECO:0000256" key="5">
    <source>
        <dbReference type="SAM" id="Coils"/>
    </source>
</evidence>
<evidence type="ECO:0000256" key="3">
    <source>
        <dbReference type="ARBA" id="ARBA00022989"/>
    </source>
</evidence>
<feature type="compositionally biased region" description="Acidic residues" evidence="6">
    <location>
        <begin position="267"/>
        <end position="288"/>
    </location>
</feature>
<feature type="domain" description="GTD-binding" evidence="8">
    <location>
        <begin position="419"/>
        <end position="517"/>
    </location>
</feature>
<comment type="subcellular location">
    <subcellularLocation>
        <location evidence="1">Membrane</location>
        <topology evidence="1">Single-pass membrane protein</topology>
    </subcellularLocation>
</comment>
<feature type="transmembrane region" description="Helical" evidence="7">
    <location>
        <begin position="20"/>
        <end position="45"/>
    </location>
</feature>
<evidence type="ECO:0000256" key="6">
    <source>
        <dbReference type="SAM" id="MobiDB-lite"/>
    </source>
</evidence>
<dbReference type="OMA" id="NKFYPPC"/>
<dbReference type="AlphaFoldDB" id="A0A7N0UCK1"/>
<dbReference type="Pfam" id="PF04576">
    <property type="entry name" value="Zein-binding"/>
    <property type="match status" value="1"/>
</dbReference>
<feature type="coiled-coil region" evidence="5">
    <location>
        <begin position="421"/>
        <end position="533"/>
    </location>
</feature>
<feature type="compositionally biased region" description="Basic and acidic residues" evidence="6">
    <location>
        <begin position="346"/>
        <end position="365"/>
    </location>
</feature>